<keyword evidence="11 16" id="KW-1133">Transmembrane helix</keyword>
<dbReference type="InterPro" id="IPR005311">
    <property type="entry name" value="PBP_dimer"/>
</dbReference>
<accession>A0A450RUP7</accession>
<evidence type="ECO:0000256" key="5">
    <source>
        <dbReference type="ARBA" id="ARBA00022645"/>
    </source>
</evidence>
<dbReference type="PANTHER" id="PTHR30627">
    <property type="entry name" value="PEPTIDOGLYCAN D,D-TRANSPEPTIDASE"/>
    <property type="match status" value="1"/>
</dbReference>
<dbReference type="Pfam" id="PF00905">
    <property type="entry name" value="Transpeptidase"/>
    <property type="match status" value="1"/>
</dbReference>
<feature type="transmembrane region" description="Helical" evidence="16">
    <location>
        <begin position="20"/>
        <end position="38"/>
    </location>
</feature>
<keyword evidence="13 16" id="KW-0717">Septation</keyword>
<dbReference type="PANTHER" id="PTHR30627:SF1">
    <property type="entry name" value="PEPTIDOGLYCAN D,D-TRANSPEPTIDASE FTSI"/>
    <property type="match status" value="1"/>
</dbReference>
<keyword evidence="3 16" id="KW-0997">Cell inner membrane</keyword>
<dbReference type="Gene3D" id="3.90.1310.10">
    <property type="entry name" value="Penicillin-binding protein 2a (Domain 2)"/>
    <property type="match status" value="1"/>
</dbReference>
<organism evidence="19">
    <name type="scientific">Candidatus Kentrum sp. DK</name>
    <dbReference type="NCBI Taxonomy" id="2126562"/>
    <lineage>
        <taxon>Bacteria</taxon>
        <taxon>Pseudomonadati</taxon>
        <taxon>Pseudomonadota</taxon>
        <taxon>Gammaproteobacteria</taxon>
        <taxon>Candidatus Kentrum</taxon>
    </lineage>
</organism>
<keyword evidence="9 16" id="KW-0133">Cell shape</keyword>
<comment type="catalytic activity">
    <reaction evidence="16">
        <text>Preferential cleavage: (Ac)2-L-Lys-D-Ala-|-D-Ala. Also transpeptidation of peptidyl-alanyl moieties that are N-acyl substituents of D-alanine.</text>
        <dbReference type="EC" id="3.4.16.4"/>
    </reaction>
</comment>
<evidence type="ECO:0000256" key="15">
    <source>
        <dbReference type="ARBA" id="ARBA00023316"/>
    </source>
</evidence>
<dbReference type="InterPro" id="IPR012338">
    <property type="entry name" value="Beta-lactam/transpept-like"/>
</dbReference>
<dbReference type="EC" id="3.4.16.4" evidence="16"/>
<name>A0A450RUP7_9GAMM</name>
<dbReference type="Gene3D" id="3.40.710.10">
    <property type="entry name" value="DD-peptidase/beta-lactamase superfamily"/>
    <property type="match status" value="1"/>
</dbReference>
<evidence type="ECO:0000256" key="3">
    <source>
        <dbReference type="ARBA" id="ARBA00022519"/>
    </source>
</evidence>
<dbReference type="Gene3D" id="1.10.150.770">
    <property type="match status" value="1"/>
</dbReference>
<evidence type="ECO:0000256" key="4">
    <source>
        <dbReference type="ARBA" id="ARBA00022618"/>
    </source>
</evidence>
<dbReference type="AlphaFoldDB" id="A0A450RUP7"/>
<evidence type="ECO:0000256" key="1">
    <source>
        <dbReference type="ARBA" id="ARBA00004370"/>
    </source>
</evidence>
<dbReference type="InterPro" id="IPR037532">
    <property type="entry name" value="FtsI_transpept"/>
</dbReference>
<dbReference type="GO" id="GO:0000917">
    <property type="term" value="P:division septum assembly"/>
    <property type="evidence" value="ECO:0007669"/>
    <property type="project" value="UniProtKB-KW"/>
</dbReference>
<evidence type="ECO:0000256" key="14">
    <source>
        <dbReference type="ARBA" id="ARBA00023306"/>
    </source>
</evidence>
<keyword evidence="6 16" id="KW-0645">Protease</keyword>
<evidence type="ECO:0000256" key="9">
    <source>
        <dbReference type="ARBA" id="ARBA00022960"/>
    </source>
</evidence>
<evidence type="ECO:0000259" key="17">
    <source>
        <dbReference type="Pfam" id="PF00905"/>
    </source>
</evidence>
<evidence type="ECO:0000256" key="10">
    <source>
        <dbReference type="ARBA" id="ARBA00022984"/>
    </source>
</evidence>
<dbReference type="GO" id="GO:0008658">
    <property type="term" value="F:penicillin binding"/>
    <property type="evidence" value="ECO:0007669"/>
    <property type="project" value="InterPro"/>
</dbReference>
<dbReference type="InterPro" id="IPR036138">
    <property type="entry name" value="PBP_dimer_sf"/>
</dbReference>
<dbReference type="HAMAP" id="MF_02080">
    <property type="entry name" value="FtsI_transpept"/>
    <property type="match status" value="1"/>
</dbReference>
<sequence>MIRVENTIDFHRPTSTMRRWLVLFVLSLFVAALVWRIGDLQLRDKDFLQMEGQARYLRVVKSPAHRGMILDRNEEALAVSTPVESIWVNPQVLAKRLTADRKNGGMSDSDENAFVACRATWEPFEKLFGFERLFEGKAADSGRITAEYLNEHEFELEVFKKSAGWTKRTPAWIAEYLNERRDELKAFEELVGWKKEDFIQKTTRFPCRAGWEAFEKSVGRDEADLRQLIAENPNKQFLYVKRHVNPNVARLVRVIDIEGVSLTREYRRYYPIGEVAAHVVGFTNIDDQGQEGIELVYDEWLRGADGEKRVIQDRLGRFVEDVESIRPPQRGKNLTLSIDERIQYLAYRTLLAGIQRNSARSGSAVVLNVDTGEILAMVNQPSYNPNNWSDRVSSRFRNRAVTDLFEPGSTIKPFTVASALMTGEFRPDTLLDTSPGFFKIGRYVIRDTRNYGTIDVSTIIKKSSNVGASKLAQSTPKEAMWRILSGVGFGDVSLSTLPGEASGSLPHFTEWSDIHQVTLSFGYGLSVTPLQLAKAYSVIASGGLLRAIRIESARGQPPMEGKRILPADVALQIRQMLESVTDLDGTGKQARVDGYRIAGKTGTIRKSVAGGYSHDRYIATFAGFGPVSNPRLVIIVTIDEPSAGEYYGGKVAAPIFSEIMSGGLRLLGIPPDEHSIRARRIVLAGDRIAFREEPLPPEALPFLVSESISQ</sequence>
<dbReference type="GO" id="GO:0009002">
    <property type="term" value="F:serine-type D-Ala-D-Ala carboxypeptidase activity"/>
    <property type="evidence" value="ECO:0007669"/>
    <property type="project" value="UniProtKB-UniRule"/>
</dbReference>
<dbReference type="GO" id="GO:0008360">
    <property type="term" value="P:regulation of cell shape"/>
    <property type="evidence" value="ECO:0007669"/>
    <property type="project" value="UniProtKB-KW"/>
</dbReference>
<evidence type="ECO:0000256" key="11">
    <source>
        <dbReference type="ARBA" id="ARBA00022989"/>
    </source>
</evidence>
<evidence type="ECO:0000256" key="12">
    <source>
        <dbReference type="ARBA" id="ARBA00023136"/>
    </source>
</evidence>
<keyword evidence="10 16" id="KW-0573">Peptidoglycan synthesis</keyword>
<dbReference type="GO" id="GO:0008955">
    <property type="term" value="F:peptidoglycan glycosyltransferase activity"/>
    <property type="evidence" value="ECO:0007669"/>
    <property type="project" value="InterPro"/>
</dbReference>
<dbReference type="InterPro" id="IPR050515">
    <property type="entry name" value="Beta-lactam/transpept"/>
</dbReference>
<feature type="domain" description="Penicillin-binding protein dimerisation" evidence="18">
    <location>
        <begin position="62"/>
        <end position="321"/>
    </location>
</feature>
<evidence type="ECO:0000259" key="18">
    <source>
        <dbReference type="Pfam" id="PF03717"/>
    </source>
</evidence>
<gene>
    <name evidence="16" type="primary">ftsI</name>
    <name evidence="19" type="ORF">BECKDK2373C_GA0170839_100249</name>
</gene>
<keyword evidence="7 16" id="KW-0812">Transmembrane</keyword>
<dbReference type="GO" id="GO:0006508">
    <property type="term" value="P:proteolysis"/>
    <property type="evidence" value="ECO:0007669"/>
    <property type="project" value="UniProtKB-KW"/>
</dbReference>
<protein>
    <recommendedName>
        <fullName evidence="16">Peptidoglycan D,D-transpeptidase FtsI</fullName>
        <ecNumber evidence="16">3.4.16.4</ecNumber>
    </recommendedName>
    <alternativeName>
        <fullName evidence="16">Penicillin-binding protein 3</fullName>
        <shortName evidence="16">PBP-3</shortName>
    </alternativeName>
</protein>
<dbReference type="SUPFAM" id="SSF56519">
    <property type="entry name" value="Penicillin binding protein dimerisation domain"/>
    <property type="match status" value="1"/>
</dbReference>
<comment type="pathway">
    <text evidence="16">Cell wall biogenesis; peptidoglycan biosynthesis.</text>
</comment>
<keyword evidence="8 16" id="KW-0378">Hydrolase</keyword>
<evidence type="ECO:0000256" key="16">
    <source>
        <dbReference type="HAMAP-Rule" id="MF_02080"/>
    </source>
</evidence>
<proteinExistence type="inferred from homology"/>
<keyword evidence="15 16" id="KW-0961">Cell wall biogenesis/degradation</keyword>
<keyword evidence="5 16" id="KW-0121">Carboxypeptidase</keyword>
<dbReference type="SUPFAM" id="SSF56601">
    <property type="entry name" value="beta-lactamase/transpeptidase-like"/>
    <property type="match status" value="1"/>
</dbReference>
<keyword evidence="14 16" id="KW-0131">Cell cycle</keyword>
<dbReference type="UniPathway" id="UPA00219"/>
<evidence type="ECO:0000256" key="13">
    <source>
        <dbReference type="ARBA" id="ARBA00023210"/>
    </source>
</evidence>
<dbReference type="Pfam" id="PF03717">
    <property type="entry name" value="PBP_dimer"/>
    <property type="match status" value="1"/>
</dbReference>
<evidence type="ECO:0000256" key="8">
    <source>
        <dbReference type="ARBA" id="ARBA00022801"/>
    </source>
</evidence>
<dbReference type="GO" id="GO:0071555">
    <property type="term" value="P:cell wall organization"/>
    <property type="evidence" value="ECO:0007669"/>
    <property type="project" value="UniProtKB-KW"/>
</dbReference>
<dbReference type="InterPro" id="IPR001460">
    <property type="entry name" value="PCN-bd_Tpept"/>
</dbReference>
<evidence type="ECO:0000256" key="6">
    <source>
        <dbReference type="ARBA" id="ARBA00022670"/>
    </source>
</evidence>
<evidence type="ECO:0000313" key="19">
    <source>
        <dbReference type="EMBL" id="VFJ42798.1"/>
    </source>
</evidence>
<keyword evidence="4 16" id="KW-0132">Cell division</keyword>
<dbReference type="GO" id="GO:0043093">
    <property type="term" value="P:FtsZ-dependent cytokinesis"/>
    <property type="evidence" value="ECO:0007669"/>
    <property type="project" value="UniProtKB-UniRule"/>
</dbReference>
<feature type="active site" description="Acyl-ester intermediate" evidence="16">
    <location>
        <position position="409"/>
    </location>
</feature>
<keyword evidence="12 16" id="KW-0472">Membrane</keyword>
<evidence type="ECO:0000256" key="2">
    <source>
        <dbReference type="ARBA" id="ARBA00022475"/>
    </source>
</evidence>
<dbReference type="GO" id="GO:0005886">
    <property type="term" value="C:plasma membrane"/>
    <property type="evidence" value="ECO:0007669"/>
    <property type="project" value="UniProtKB-SubCell"/>
</dbReference>
<keyword evidence="2 16" id="KW-1003">Cell membrane</keyword>
<dbReference type="GO" id="GO:0009252">
    <property type="term" value="P:peptidoglycan biosynthetic process"/>
    <property type="evidence" value="ECO:0007669"/>
    <property type="project" value="UniProtKB-UniRule"/>
</dbReference>
<feature type="domain" description="Penicillin-binding protein transpeptidase" evidence="17">
    <location>
        <begin position="362"/>
        <end position="660"/>
    </location>
</feature>
<comment type="function">
    <text evidence="16">Catalyzes cross-linking of the peptidoglycan cell wall at the division septum.</text>
</comment>
<reference evidence="19" key="1">
    <citation type="submission" date="2019-02" db="EMBL/GenBank/DDBJ databases">
        <authorList>
            <person name="Gruber-Vodicka R. H."/>
            <person name="Seah K. B. B."/>
        </authorList>
    </citation>
    <scope>NUCLEOTIDE SEQUENCE</scope>
    <source>
        <strain evidence="19">BECK_DK161</strain>
    </source>
</reference>
<comment type="subcellular location">
    <subcellularLocation>
        <location evidence="16">Cell inner membrane</location>
        <topology evidence="16">Single-pass membrane protein</topology>
    </subcellularLocation>
    <subcellularLocation>
        <location evidence="1">Membrane</location>
    </subcellularLocation>
</comment>
<dbReference type="Gene3D" id="3.30.450.330">
    <property type="match status" value="1"/>
</dbReference>
<evidence type="ECO:0000256" key="7">
    <source>
        <dbReference type="ARBA" id="ARBA00022692"/>
    </source>
</evidence>
<comment type="similarity">
    <text evidence="16">Belongs to the transpeptidase family. FtsI subfamily.</text>
</comment>
<dbReference type="EMBL" id="CAADEY010000002">
    <property type="protein sequence ID" value="VFJ42798.1"/>
    <property type="molecule type" value="Genomic_DNA"/>
</dbReference>